<evidence type="ECO:0000256" key="3">
    <source>
        <dbReference type="ARBA" id="ARBA00022448"/>
    </source>
</evidence>
<feature type="domain" description="Major facilitator superfamily (MFS) profile" evidence="9">
    <location>
        <begin position="1"/>
        <end position="310"/>
    </location>
</feature>
<feature type="region of interest" description="Disordered" evidence="7">
    <location>
        <begin position="1"/>
        <end position="46"/>
    </location>
</feature>
<feature type="transmembrane region" description="Helical" evidence="8">
    <location>
        <begin position="215"/>
        <end position="241"/>
    </location>
</feature>
<dbReference type="EMBL" id="JARUPT010000530">
    <property type="protein sequence ID" value="KAK0370507.1"/>
    <property type="molecule type" value="Genomic_DNA"/>
</dbReference>
<dbReference type="InterPro" id="IPR036259">
    <property type="entry name" value="MFS_trans_sf"/>
</dbReference>
<feature type="transmembrane region" description="Helical" evidence="8">
    <location>
        <begin position="111"/>
        <end position="136"/>
    </location>
</feature>
<dbReference type="InterPro" id="IPR011701">
    <property type="entry name" value="MFS"/>
</dbReference>
<evidence type="ECO:0000256" key="8">
    <source>
        <dbReference type="SAM" id="Phobius"/>
    </source>
</evidence>
<evidence type="ECO:0000259" key="9">
    <source>
        <dbReference type="PROSITE" id="PS50850"/>
    </source>
</evidence>
<feature type="transmembrane region" description="Helical" evidence="8">
    <location>
        <begin position="56"/>
        <end position="74"/>
    </location>
</feature>
<dbReference type="Proteomes" id="UP001169217">
    <property type="component" value="Unassembled WGS sequence"/>
</dbReference>
<keyword evidence="5 8" id="KW-1133">Transmembrane helix</keyword>
<keyword evidence="11" id="KW-1185">Reference proteome</keyword>
<feature type="compositionally biased region" description="Polar residues" evidence="7">
    <location>
        <begin position="34"/>
        <end position="46"/>
    </location>
</feature>
<feature type="transmembrane region" description="Helical" evidence="8">
    <location>
        <begin position="86"/>
        <end position="105"/>
    </location>
</feature>
<evidence type="ECO:0000313" key="10">
    <source>
        <dbReference type="EMBL" id="KAK0370507.1"/>
    </source>
</evidence>
<keyword evidence="3" id="KW-0813">Transport</keyword>
<organism evidence="10 11">
    <name type="scientific">Colletotrichum limetticola</name>
    <dbReference type="NCBI Taxonomy" id="1209924"/>
    <lineage>
        <taxon>Eukaryota</taxon>
        <taxon>Fungi</taxon>
        <taxon>Dikarya</taxon>
        <taxon>Ascomycota</taxon>
        <taxon>Pezizomycotina</taxon>
        <taxon>Sordariomycetes</taxon>
        <taxon>Hypocreomycetidae</taxon>
        <taxon>Glomerellales</taxon>
        <taxon>Glomerellaceae</taxon>
        <taxon>Colletotrichum</taxon>
        <taxon>Colletotrichum acutatum species complex</taxon>
    </lineage>
</organism>
<accession>A0ABQ9PEK4</accession>
<evidence type="ECO:0000256" key="1">
    <source>
        <dbReference type="ARBA" id="ARBA00004141"/>
    </source>
</evidence>
<comment type="similarity">
    <text evidence="2">Belongs to the major facilitator superfamily. TCR/Tet family.</text>
</comment>
<sequence>MNNELALPAPSGANAEKDAGATNLSTHGYPEHSGNGNNESTSIDKTSPRNLHGWKLLSWIGTGFALGAMFVLLWGKVYGVFNIKWVYIFNIFLFEAGSALCGAAPNIEALIIGRVIAGVGGSGMYSGTLTFVLVLSNEQEKPAYLAGSTVTWGVSSVLGLVVGGAFAASSASWRSRFYVNLPVGAAFAPAYFLLFPGVDPHPSKNLSQKFRLVDWVNAIIFLAGSACLTVVLTFGGVVCAFDSGTVIALWTVTGVLLVAFIVILKLHPLVTKQNRLYPLHFFKKPTLFNMQLQVFLASGIILVMTYSIPL</sequence>
<evidence type="ECO:0000256" key="6">
    <source>
        <dbReference type="ARBA" id="ARBA00023136"/>
    </source>
</evidence>
<gene>
    <name evidence="10" type="ORF">CLIM01_12131</name>
</gene>
<comment type="subcellular location">
    <subcellularLocation>
        <location evidence="1">Membrane</location>
        <topology evidence="1">Multi-pass membrane protein</topology>
    </subcellularLocation>
</comment>
<keyword evidence="4 8" id="KW-0812">Transmembrane</keyword>
<feature type="transmembrane region" description="Helical" evidence="8">
    <location>
        <begin position="287"/>
        <end position="308"/>
    </location>
</feature>
<evidence type="ECO:0000256" key="2">
    <source>
        <dbReference type="ARBA" id="ARBA00007520"/>
    </source>
</evidence>
<protein>
    <submittedName>
        <fullName evidence="10">Major facilitator superfamily transporter</fullName>
    </submittedName>
</protein>
<proteinExistence type="inferred from homology"/>
<dbReference type="SUPFAM" id="SSF103473">
    <property type="entry name" value="MFS general substrate transporter"/>
    <property type="match status" value="1"/>
</dbReference>
<evidence type="ECO:0000313" key="11">
    <source>
        <dbReference type="Proteomes" id="UP001169217"/>
    </source>
</evidence>
<evidence type="ECO:0000256" key="4">
    <source>
        <dbReference type="ARBA" id="ARBA00022692"/>
    </source>
</evidence>
<feature type="transmembrane region" description="Helical" evidence="8">
    <location>
        <begin position="177"/>
        <end position="194"/>
    </location>
</feature>
<evidence type="ECO:0000256" key="7">
    <source>
        <dbReference type="SAM" id="MobiDB-lite"/>
    </source>
</evidence>
<name>A0ABQ9PEK4_9PEZI</name>
<comment type="caution">
    <text evidence="10">The sequence shown here is derived from an EMBL/GenBank/DDBJ whole genome shotgun (WGS) entry which is preliminary data.</text>
</comment>
<feature type="transmembrane region" description="Helical" evidence="8">
    <location>
        <begin position="247"/>
        <end position="266"/>
    </location>
</feature>
<feature type="transmembrane region" description="Helical" evidence="8">
    <location>
        <begin position="143"/>
        <end position="171"/>
    </location>
</feature>
<dbReference type="PANTHER" id="PTHR23501">
    <property type="entry name" value="MAJOR FACILITATOR SUPERFAMILY"/>
    <property type="match status" value="1"/>
</dbReference>
<dbReference type="Gene3D" id="1.20.1720.10">
    <property type="entry name" value="Multidrug resistance protein D"/>
    <property type="match status" value="1"/>
</dbReference>
<dbReference type="InterPro" id="IPR020846">
    <property type="entry name" value="MFS_dom"/>
</dbReference>
<evidence type="ECO:0000256" key="5">
    <source>
        <dbReference type="ARBA" id="ARBA00022989"/>
    </source>
</evidence>
<dbReference type="Pfam" id="PF07690">
    <property type="entry name" value="MFS_1"/>
    <property type="match status" value="1"/>
</dbReference>
<keyword evidence="6 8" id="KW-0472">Membrane</keyword>
<reference evidence="10" key="1">
    <citation type="submission" date="2023-04" db="EMBL/GenBank/DDBJ databases">
        <title>Colletotrichum limetticola genome sequence.</title>
        <authorList>
            <person name="Baroncelli R."/>
        </authorList>
    </citation>
    <scope>NUCLEOTIDE SEQUENCE</scope>
    <source>
        <strain evidence="10">KLA-Anderson</strain>
    </source>
</reference>
<dbReference type="PANTHER" id="PTHR23501:SF12">
    <property type="entry name" value="MAJOR FACILITATOR SUPERFAMILY (MFS) PROFILE DOMAIN-CONTAINING PROTEIN-RELATED"/>
    <property type="match status" value="1"/>
</dbReference>
<dbReference type="PROSITE" id="PS50850">
    <property type="entry name" value="MFS"/>
    <property type="match status" value="1"/>
</dbReference>